<accession>A0A947DFJ7</accession>
<name>A0A947DFJ7_9CYAN</name>
<sequence length="329" mass="37242">MSYQPPFDITAKIINQISAIAEQVGRLNSHGLSASPQLRKRNRIRTIQGTLAIEGNTLSLEQVTAILEGKRVLGQPREISEVKGAIRTYEALAEWKTASIEDFLTAHQYLMGDILTDAGKFRRAGVGIHKESKVVHVAPPAKRVPLLMSDLLDWLDQSEDHALIKSCVFHYELEFIHPCMDGNGRMGRLWQTLILGQWNPIFFLLPIESVIKDEQERYYQTLEKADQAANSTVFIEFMLEIIGNALAQINQGIDQATDQATDQAADQVKRLLAVMDDSYVTTQILMERLGLSHRPTFRKNYLIPALDAGLLEMKYPDKPRSPKQQYRKQ</sequence>
<proteinExistence type="predicted"/>
<evidence type="ECO:0000256" key="1">
    <source>
        <dbReference type="PIRSR" id="PIRSR640198-1"/>
    </source>
</evidence>
<dbReference type="RefSeq" id="WP_215608909.1">
    <property type="nucleotide sequence ID" value="NZ_JADOES010000017.1"/>
</dbReference>
<dbReference type="AlphaFoldDB" id="A0A947DFJ7"/>
<keyword evidence="2" id="KW-0547">Nucleotide-binding</keyword>
<comment type="caution">
    <text evidence="5">The sequence shown here is derived from an EMBL/GenBank/DDBJ whole genome shotgun (WGS) entry which is preliminary data.</text>
</comment>
<dbReference type="InterPro" id="IPR003812">
    <property type="entry name" value="Fido"/>
</dbReference>
<dbReference type="EMBL" id="JADOES010000017">
    <property type="protein sequence ID" value="MBT9315840.1"/>
    <property type="molecule type" value="Genomic_DNA"/>
</dbReference>
<dbReference type="InterPro" id="IPR049514">
    <property type="entry name" value="Fic-like_C"/>
</dbReference>
<organism evidence="5 6">
    <name type="scientific">Leptothoe spongobia TAU-MAC 1115</name>
    <dbReference type="NCBI Taxonomy" id="1967444"/>
    <lineage>
        <taxon>Bacteria</taxon>
        <taxon>Bacillati</taxon>
        <taxon>Cyanobacteriota</taxon>
        <taxon>Cyanophyceae</taxon>
        <taxon>Nodosilineales</taxon>
        <taxon>Cymatolegaceae</taxon>
        <taxon>Leptothoe</taxon>
        <taxon>Leptothoe spongobia</taxon>
    </lineage>
</organism>
<feature type="domain" description="Fido" evidence="4">
    <location>
        <begin position="98"/>
        <end position="240"/>
    </location>
</feature>
<reference evidence="5" key="1">
    <citation type="submission" date="2020-11" db="EMBL/GenBank/DDBJ databases">
        <authorList>
            <person name="Konstantinou D."/>
            <person name="Gkelis S."/>
            <person name="Popin R."/>
            <person name="Fewer D."/>
            <person name="Sivonen K."/>
        </authorList>
    </citation>
    <scope>NUCLEOTIDE SEQUENCE</scope>
    <source>
        <strain evidence="5">TAU-MAC 1115</strain>
    </source>
</reference>
<feature type="binding site" evidence="2">
    <location>
        <begin position="218"/>
        <end position="219"/>
    </location>
    <ligand>
        <name>ATP</name>
        <dbReference type="ChEBI" id="CHEBI:30616"/>
    </ligand>
</feature>
<dbReference type="SUPFAM" id="SSF140931">
    <property type="entry name" value="Fic-like"/>
    <property type="match status" value="1"/>
</dbReference>
<evidence type="ECO:0000256" key="3">
    <source>
        <dbReference type="PIRSR" id="PIRSR640198-3"/>
    </source>
</evidence>
<feature type="binding site" evidence="2">
    <location>
        <begin position="181"/>
        <end position="188"/>
    </location>
    <ligand>
        <name>ATP</name>
        <dbReference type="ChEBI" id="CHEBI:30616"/>
    </ligand>
</feature>
<dbReference type="GO" id="GO:0005524">
    <property type="term" value="F:ATP binding"/>
    <property type="evidence" value="ECO:0007669"/>
    <property type="project" value="UniProtKB-KW"/>
</dbReference>
<evidence type="ECO:0000256" key="2">
    <source>
        <dbReference type="PIRSR" id="PIRSR640198-2"/>
    </source>
</evidence>
<dbReference type="PROSITE" id="PS51459">
    <property type="entry name" value="FIDO"/>
    <property type="match status" value="1"/>
</dbReference>
<dbReference type="PANTHER" id="PTHR13504">
    <property type="entry name" value="FIDO DOMAIN-CONTAINING PROTEIN DDB_G0283145"/>
    <property type="match status" value="1"/>
</dbReference>
<keyword evidence="6" id="KW-1185">Reference proteome</keyword>
<feature type="site" description="Important for autoinhibition of adenylyltransferase activity" evidence="3">
    <location>
        <position position="54"/>
    </location>
</feature>
<dbReference type="Gene3D" id="1.10.3290.10">
    <property type="entry name" value="Fido-like domain"/>
    <property type="match status" value="1"/>
</dbReference>
<dbReference type="Proteomes" id="UP000717364">
    <property type="component" value="Unassembled WGS sequence"/>
</dbReference>
<keyword evidence="2" id="KW-0067">ATP-binding</keyword>
<dbReference type="Pfam" id="PF21247">
    <property type="entry name" value="Fic-like_C"/>
    <property type="match status" value="1"/>
</dbReference>
<dbReference type="Pfam" id="PF02661">
    <property type="entry name" value="Fic"/>
    <property type="match status" value="1"/>
</dbReference>
<dbReference type="InterPro" id="IPR040198">
    <property type="entry name" value="Fido_containing"/>
</dbReference>
<dbReference type="PANTHER" id="PTHR13504:SF38">
    <property type="entry name" value="FIDO DOMAIN-CONTAINING PROTEIN"/>
    <property type="match status" value="1"/>
</dbReference>
<evidence type="ECO:0000313" key="6">
    <source>
        <dbReference type="Proteomes" id="UP000717364"/>
    </source>
</evidence>
<gene>
    <name evidence="5" type="ORF">IXB50_10445</name>
</gene>
<evidence type="ECO:0000313" key="5">
    <source>
        <dbReference type="EMBL" id="MBT9315840.1"/>
    </source>
</evidence>
<protein>
    <submittedName>
        <fullName evidence="5">Fic family protein</fullName>
    </submittedName>
</protein>
<reference evidence="5" key="2">
    <citation type="journal article" date="2021" name="Mar. Drugs">
        <title>Genome Reduction and Secondary Metabolism of the Marine Sponge-Associated Cyanobacterium Leptothoe.</title>
        <authorList>
            <person name="Konstantinou D."/>
            <person name="Popin R.V."/>
            <person name="Fewer D.P."/>
            <person name="Sivonen K."/>
            <person name="Gkelis S."/>
        </authorList>
    </citation>
    <scope>NUCLEOTIDE SEQUENCE</scope>
    <source>
        <strain evidence="5">TAU-MAC 1115</strain>
    </source>
</reference>
<dbReference type="InterPro" id="IPR036597">
    <property type="entry name" value="Fido-like_dom_sf"/>
</dbReference>
<evidence type="ECO:0000259" key="4">
    <source>
        <dbReference type="PROSITE" id="PS51459"/>
    </source>
</evidence>
<feature type="active site" evidence="1">
    <location>
        <position position="177"/>
    </location>
</feature>